<organism evidence="1 2">
    <name type="scientific">Bilifractor porci</name>
    <dbReference type="NCBI Taxonomy" id="2606636"/>
    <lineage>
        <taxon>Bacteria</taxon>
        <taxon>Bacillati</taxon>
        <taxon>Bacillota</taxon>
        <taxon>Clostridia</taxon>
        <taxon>Lachnospirales</taxon>
        <taxon>Lachnospiraceae</taxon>
        <taxon>Bilifractor</taxon>
    </lineage>
</organism>
<reference evidence="1 2" key="1">
    <citation type="submission" date="2019-08" db="EMBL/GenBank/DDBJ databases">
        <title>In-depth cultivation of the pig gut microbiome towards novel bacterial diversity and tailored functional studies.</title>
        <authorList>
            <person name="Wylensek D."/>
            <person name="Hitch T.C.A."/>
            <person name="Clavel T."/>
        </authorList>
    </citation>
    <scope>NUCLEOTIDE SEQUENCE [LARGE SCALE GENOMIC DNA]</scope>
    <source>
        <strain evidence="1 2">Oil+RF-744-WCA-WT-13</strain>
    </source>
</reference>
<protein>
    <recommendedName>
        <fullName evidence="3">Alternate signal-mediated exported protein</fullName>
    </recommendedName>
</protein>
<evidence type="ECO:0008006" key="3">
    <source>
        <dbReference type="Google" id="ProtNLM"/>
    </source>
</evidence>
<proteinExistence type="predicted"/>
<comment type="caution">
    <text evidence="1">The sequence shown here is derived from an EMBL/GenBank/DDBJ whole genome shotgun (WGS) entry which is preliminary data.</text>
</comment>
<dbReference type="InterPro" id="IPR024008">
    <property type="entry name" value="BsaA"/>
</dbReference>
<keyword evidence="2" id="KW-1185">Reference proteome</keyword>
<sequence length="263" mass="28534">MVAEWRTDMKNTKKIKIMAGLLALALVAGTLAYFMKTMSVDNPFSTKKYGGETVEKFTPENEWEPGGQVTKEVQAKNTGDYDLYVRVKFDEKWERDGQVIAGTELSSADKANFFPASADSSIAGGSSVYKHLAGVEDGSWTDGNDGYFYYKTKLGKDQMTSQLMDYVTLCKDANMGTYAVSEMKYALVDATKTAEDLTDADYTLTSAPDVIPDGKVLYQKKVVSLDSANAGLAGANYTLTITTELLQANADAAAENGWAVTPA</sequence>
<accession>A0A7X2P957</accession>
<evidence type="ECO:0000313" key="2">
    <source>
        <dbReference type="Proteomes" id="UP000466864"/>
    </source>
</evidence>
<gene>
    <name evidence="1" type="ORF">FYJ60_08595</name>
</gene>
<name>A0A7X2P957_9FIRM</name>
<dbReference type="AlphaFoldDB" id="A0A7X2P957"/>
<dbReference type="EMBL" id="VUMV01000005">
    <property type="protein sequence ID" value="MST82370.1"/>
    <property type="molecule type" value="Genomic_DNA"/>
</dbReference>
<dbReference type="Proteomes" id="UP000466864">
    <property type="component" value="Unassembled WGS sequence"/>
</dbReference>
<evidence type="ECO:0000313" key="1">
    <source>
        <dbReference type="EMBL" id="MST82370.1"/>
    </source>
</evidence>
<dbReference type="NCBIfam" id="TIGR04090">
    <property type="entry name" value="exp_by_SipW_IV"/>
    <property type="match status" value="1"/>
</dbReference>